<dbReference type="InterPro" id="IPR017937">
    <property type="entry name" value="Thioredoxin_CS"/>
</dbReference>
<keyword evidence="2" id="KW-0813">Transport</keyword>
<dbReference type="Gene3D" id="3.40.30.10">
    <property type="entry name" value="Glutaredoxin"/>
    <property type="match status" value="1"/>
</dbReference>
<dbReference type="SUPFAM" id="SSF52833">
    <property type="entry name" value="Thioredoxin-like"/>
    <property type="match status" value="1"/>
</dbReference>
<evidence type="ECO:0000256" key="4">
    <source>
        <dbReference type="ARBA" id="ARBA00023157"/>
    </source>
</evidence>
<feature type="site" description="Contributes to redox potential value" evidence="8">
    <location>
        <position position="31"/>
    </location>
</feature>
<evidence type="ECO:0000259" key="10">
    <source>
        <dbReference type="PROSITE" id="PS51352"/>
    </source>
</evidence>
<dbReference type="EMBL" id="JPIU01000039">
    <property type="protein sequence ID" value="KIO44567.1"/>
    <property type="molecule type" value="Genomic_DNA"/>
</dbReference>
<gene>
    <name evidence="11" type="ORF">BA92_10305</name>
    <name evidence="12" type="ORF">IE90_07040</name>
</gene>
<dbReference type="OrthoDB" id="9790390at2"/>
<dbReference type="PROSITE" id="PS00194">
    <property type="entry name" value="THIOREDOXIN_1"/>
    <property type="match status" value="1"/>
</dbReference>
<dbReference type="GO" id="GO:0015035">
    <property type="term" value="F:protein-disulfide reductase activity"/>
    <property type="evidence" value="ECO:0007669"/>
    <property type="project" value="UniProtKB-UniRule"/>
</dbReference>
<dbReference type="InterPro" id="IPR005746">
    <property type="entry name" value="Thioredoxin"/>
</dbReference>
<evidence type="ECO:0000256" key="3">
    <source>
        <dbReference type="ARBA" id="ARBA00022982"/>
    </source>
</evidence>
<keyword evidence="5 9" id="KW-0676">Redox-active center</keyword>
<dbReference type="CDD" id="cd02947">
    <property type="entry name" value="TRX_family"/>
    <property type="match status" value="1"/>
</dbReference>
<dbReference type="PROSITE" id="PS51352">
    <property type="entry name" value="THIOREDOXIN_2"/>
    <property type="match status" value="1"/>
</dbReference>
<evidence type="ECO:0000256" key="8">
    <source>
        <dbReference type="PIRSR" id="PIRSR000077-1"/>
    </source>
</evidence>
<dbReference type="PRINTS" id="PR00421">
    <property type="entry name" value="THIOREDOXIN"/>
</dbReference>
<feature type="domain" description="Thioredoxin" evidence="10">
    <location>
        <begin position="1"/>
        <end position="105"/>
    </location>
</feature>
<dbReference type="PANTHER" id="PTHR45663:SF11">
    <property type="entry name" value="GEO12009P1"/>
    <property type="match status" value="1"/>
</dbReference>
<sequence>MAIAVNDSSFEEVVLNSKLPVLVDFWAEWCGPCKMMLPIVEELSKEYEGKIVVAKVDVDNCAGTSGKFGIRNIPTILFFKNGEVVDKQVGAVPKTALVAKINALL</sequence>
<dbReference type="GO" id="GO:0005829">
    <property type="term" value="C:cytosol"/>
    <property type="evidence" value="ECO:0007669"/>
    <property type="project" value="TreeGrafter"/>
</dbReference>
<organism evidence="11 14">
    <name type="scientific">Sanguibacteroides justesenii</name>
    <dbReference type="NCBI Taxonomy" id="1547597"/>
    <lineage>
        <taxon>Bacteria</taxon>
        <taxon>Pseudomonadati</taxon>
        <taxon>Bacteroidota</taxon>
        <taxon>Bacteroidia</taxon>
        <taxon>Bacteroidales</taxon>
        <taxon>Porphyromonadaceae</taxon>
        <taxon>Sanguibacteroides</taxon>
    </lineage>
</organism>
<dbReference type="Proteomes" id="UP000031980">
    <property type="component" value="Unassembled WGS sequence"/>
</dbReference>
<feature type="site" description="Contributes to redox potential value" evidence="8">
    <location>
        <position position="32"/>
    </location>
</feature>
<feature type="site" description="Deprotonates C-terminal active site Cys" evidence="8">
    <location>
        <position position="24"/>
    </location>
</feature>
<evidence type="ECO:0000256" key="2">
    <source>
        <dbReference type="ARBA" id="ARBA00022448"/>
    </source>
</evidence>
<evidence type="ECO:0000256" key="9">
    <source>
        <dbReference type="PIRSR" id="PIRSR000077-4"/>
    </source>
</evidence>
<dbReference type="FunFam" id="3.40.30.10:FF:000001">
    <property type="entry name" value="Thioredoxin"/>
    <property type="match status" value="1"/>
</dbReference>
<evidence type="ECO:0000256" key="7">
    <source>
        <dbReference type="PIRNR" id="PIRNR000077"/>
    </source>
</evidence>
<reference evidence="11 14" key="1">
    <citation type="submission" date="2014-07" db="EMBL/GenBank/DDBJ databases">
        <title>Porphyromonadaceae bacterium OUH 308042 = ATCC BAA-2681 = DSM 28342 draft genome.</title>
        <authorList>
            <person name="Sydenham T.V."/>
            <person name="Hasman H."/>
            <person name="Justensen U.S."/>
        </authorList>
    </citation>
    <scope>NUCLEOTIDE SEQUENCE [LARGE SCALE GENOMIC DNA]</scope>
    <source>
        <strain evidence="11 14">OUH 308042</strain>
    </source>
</reference>
<keyword evidence="14" id="KW-1185">Reference proteome</keyword>
<name>A0A0C3NEL4_9PORP</name>
<evidence type="ECO:0000313" key="12">
    <source>
        <dbReference type="EMBL" id="KIO45180.1"/>
    </source>
</evidence>
<feature type="active site" description="Nucleophile" evidence="8">
    <location>
        <position position="33"/>
    </location>
</feature>
<evidence type="ECO:0000256" key="6">
    <source>
        <dbReference type="NCBIfam" id="TIGR01068"/>
    </source>
</evidence>
<dbReference type="GO" id="GO:0045454">
    <property type="term" value="P:cell redox homeostasis"/>
    <property type="evidence" value="ECO:0007669"/>
    <property type="project" value="TreeGrafter"/>
</dbReference>
<comment type="similarity">
    <text evidence="1 7">Belongs to the thioredoxin family.</text>
</comment>
<dbReference type="EMBL" id="JPIT01000018">
    <property type="protein sequence ID" value="KIO45180.1"/>
    <property type="molecule type" value="Genomic_DNA"/>
</dbReference>
<accession>A0A0C3NEL4</accession>
<dbReference type="Pfam" id="PF00085">
    <property type="entry name" value="Thioredoxin"/>
    <property type="match status" value="1"/>
</dbReference>
<dbReference type="InterPro" id="IPR013766">
    <property type="entry name" value="Thioredoxin_domain"/>
</dbReference>
<dbReference type="PIRSF" id="PIRSF000077">
    <property type="entry name" value="Thioredoxin"/>
    <property type="match status" value="1"/>
</dbReference>
<proteinExistence type="inferred from homology"/>
<reference evidence="12 13" key="2">
    <citation type="submission" date="2014-07" db="EMBL/GenBank/DDBJ databases">
        <title>Porphyromonadaceae bacterium OUH 334697 = ATCC BAA-2682 = DSM 28341 draft genome.</title>
        <authorList>
            <person name="Sydenham T.V."/>
            <person name="Hasman H."/>
            <person name="Justesen U.S."/>
        </authorList>
    </citation>
    <scope>NUCLEOTIDE SEQUENCE [LARGE SCALE GENOMIC DNA]</scope>
    <source>
        <strain evidence="12 13">OUH 334697</strain>
    </source>
</reference>
<dbReference type="PANTHER" id="PTHR45663">
    <property type="entry name" value="GEO12009P1"/>
    <property type="match status" value="1"/>
</dbReference>
<evidence type="ECO:0000313" key="14">
    <source>
        <dbReference type="Proteomes" id="UP000031980"/>
    </source>
</evidence>
<dbReference type="Proteomes" id="UP000031937">
    <property type="component" value="Unassembled WGS sequence"/>
</dbReference>
<feature type="active site" description="Nucleophile" evidence="8">
    <location>
        <position position="30"/>
    </location>
</feature>
<evidence type="ECO:0000313" key="13">
    <source>
        <dbReference type="Proteomes" id="UP000031937"/>
    </source>
</evidence>
<evidence type="ECO:0000313" key="11">
    <source>
        <dbReference type="EMBL" id="KIO44567.1"/>
    </source>
</evidence>
<evidence type="ECO:0000256" key="1">
    <source>
        <dbReference type="ARBA" id="ARBA00008987"/>
    </source>
</evidence>
<dbReference type="AlphaFoldDB" id="A0A0C3NEL4"/>
<protein>
    <recommendedName>
        <fullName evidence="6 7">Thioredoxin</fullName>
    </recommendedName>
</protein>
<dbReference type="NCBIfam" id="TIGR01068">
    <property type="entry name" value="thioredoxin"/>
    <property type="match status" value="1"/>
</dbReference>
<keyword evidence="4 9" id="KW-1015">Disulfide bond</keyword>
<dbReference type="RefSeq" id="WP_041503141.1">
    <property type="nucleotide sequence ID" value="NZ_JPIT01000018.1"/>
</dbReference>
<feature type="disulfide bond" description="Redox-active" evidence="9">
    <location>
        <begin position="30"/>
        <end position="33"/>
    </location>
</feature>
<keyword evidence="3" id="KW-0249">Electron transport</keyword>
<dbReference type="InterPro" id="IPR036249">
    <property type="entry name" value="Thioredoxin-like_sf"/>
</dbReference>
<comment type="caution">
    <text evidence="11">The sequence shown here is derived from an EMBL/GenBank/DDBJ whole genome shotgun (WGS) entry which is preliminary data.</text>
</comment>
<evidence type="ECO:0000256" key="5">
    <source>
        <dbReference type="ARBA" id="ARBA00023284"/>
    </source>
</evidence>